<accession>A0A9W6R6F1</accession>
<dbReference type="AlphaFoldDB" id="A0A9W6R6F1"/>
<proteinExistence type="predicted"/>
<name>A0A9W6R6F1_9PSEU</name>
<dbReference type="EMBL" id="BSTI01000015">
    <property type="protein sequence ID" value="GLY69180.1"/>
    <property type="molecule type" value="Genomic_DNA"/>
</dbReference>
<evidence type="ECO:0000313" key="1">
    <source>
        <dbReference type="EMBL" id="GLY69180.1"/>
    </source>
</evidence>
<gene>
    <name evidence="1" type="ORF">Atai01_57990</name>
</gene>
<evidence type="ECO:0000313" key="2">
    <source>
        <dbReference type="Proteomes" id="UP001165136"/>
    </source>
</evidence>
<organism evidence="1 2">
    <name type="scientific">Amycolatopsis taiwanensis</name>
    <dbReference type="NCBI Taxonomy" id="342230"/>
    <lineage>
        <taxon>Bacteria</taxon>
        <taxon>Bacillati</taxon>
        <taxon>Actinomycetota</taxon>
        <taxon>Actinomycetes</taxon>
        <taxon>Pseudonocardiales</taxon>
        <taxon>Pseudonocardiaceae</taxon>
        <taxon>Amycolatopsis</taxon>
    </lineage>
</organism>
<comment type="caution">
    <text evidence="1">The sequence shown here is derived from an EMBL/GenBank/DDBJ whole genome shotgun (WGS) entry which is preliminary data.</text>
</comment>
<keyword evidence="2" id="KW-1185">Reference proteome</keyword>
<protein>
    <submittedName>
        <fullName evidence="1">Uncharacterized protein</fullName>
    </submittedName>
</protein>
<sequence>MGAVVIGVLLAFASVAAASGYLWSRTSSAAPATTSARPSTDGQALRPVPIPAGELVTALPPDSIGQVLCQALSQDRWNLVLGGATLREVSGDGCRLVAGALDLNLTLDRTPAALNGAKAVNIAGHPGEVEFPEPRTNARLNVHLVTAPATEQIRPYLRIGVSHTTPGVPLDELIVTVAREVVAATMTDGPALPKVGPGRAIPPKQVEPIADHGIVDAPWPMISWQLCTALVAELGGTGKPEFDGRCTVRGIQAAYTDLVSPRRYPDLIAGQPALITDDLVAVKLTGDSAQELTFTGSGRSLEAIAEHVLPALLGRS</sequence>
<reference evidence="1" key="1">
    <citation type="submission" date="2023-03" db="EMBL/GenBank/DDBJ databases">
        <title>Amycolatopsis taiwanensis NBRC 103393.</title>
        <authorList>
            <person name="Ichikawa N."/>
            <person name="Sato H."/>
            <person name="Tonouchi N."/>
        </authorList>
    </citation>
    <scope>NUCLEOTIDE SEQUENCE</scope>
    <source>
        <strain evidence="1">NBRC 103393</strain>
    </source>
</reference>
<dbReference type="Proteomes" id="UP001165136">
    <property type="component" value="Unassembled WGS sequence"/>
</dbReference>